<dbReference type="RefSeq" id="WP_208816771.1">
    <property type="nucleotide sequence ID" value="NZ_WVUH01000354.1"/>
</dbReference>
<dbReference type="EMBL" id="WVUH01000354">
    <property type="protein sequence ID" value="MBO4209820.1"/>
    <property type="molecule type" value="Genomic_DNA"/>
</dbReference>
<dbReference type="PROSITE" id="PS50213">
    <property type="entry name" value="FAS1"/>
    <property type="match status" value="1"/>
</dbReference>
<gene>
    <name evidence="3" type="ORF">GSF22_28080</name>
</gene>
<protein>
    <submittedName>
        <fullName evidence="3">Fasciclin domain-containing protein</fullName>
    </submittedName>
</protein>
<feature type="chain" id="PRO_5045402689" evidence="1">
    <location>
        <begin position="31"/>
        <end position="216"/>
    </location>
</feature>
<evidence type="ECO:0000313" key="3">
    <source>
        <dbReference type="EMBL" id="MBO4209820.1"/>
    </source>
</evidence>
<evidence type="ECO:0000256" key="1">
    <source>
        <dbReference type="SAM" id="SignalP"/>
    </source>
</evidence>
<organism evidence="3 4">
    <name type="scientific">Micromonospora echinofusca</name>
    <dbReference type="NCBI Taxonomy" id="47858"/>
    <lineage>
        <taxon>Bacteria</taxon>
        <taxon>Bacillati</taxon>
        <taxon>Actinomycetota</taxon>
        <taxon>Actinomycetes</taxon>
        <taxon>Micromonosporales</taxon>
        <taxon>Micromonosporaceae</taxon>
        <taxon>Micromonospora</taxon>
    </lineage>
</organism>
<keyword evidence="4" id="KW-1185">Reference proteome</keyword>
<dbReference type="SMART" id="SM00554">
    <property type="entry name" value="FAS1"/>
    <property type="match status" value="1"/>
</dbReference>
<keyword evidence="1" id="KW-0732">Signal</keyword>
<evidence type="ECO:0000313" key="4">
    <source>
        <dbReference type="Proteomes" id="UP000823521"/>
    </source>
</evidence>
<sequence length="216" mass="22324">MNIGRLTARIAVGTVATALAATAVAAPAQAGGTATGTTSLAQVLTADTPGFDRNRHDFDILRAAVLAVLEAKPNSPVKVLTDGTVALTAFIPTDAAFQQLVKEITNAARPAGEKQAFAAVAGLGIDTVESVLLYHVVPGATIDAKTALKSNGAHLTTALGPAIEVEVRPNSPYGVLRLVDADTDDRNPRVVATDINQGNRQIAHAIERVLRPIDLA</sequence>
<feature type="domain" description="FAS1" evidence="2">
    <location>
        <begin position="45"/>
        <end position="210"/>
    </location>
</feature>
<name>A0ABS3VZ52_MICEH</name>
<feature type="signal peptide" evidence="1">
    <location>
        <begin position="1"/>
        <end position="30"/>
    </location>
</feature>
<dbReference type="Proteomes" id="UP000823521">
    <property type="component" value="Unassembled WGS sequence"/>
</dbReference>
<dbReference type="SUPFAM" id="SSF82153">
    <property type="entry name" value="FAS1 domain"/>
    <property type="match status" value="1"/>
</dbReference>
<dbReference type="InterPro" id="IPR000782">
    <property type="entry name" value="FAS1_domain"/>
</dbReference>
<comment type="caution">
    <text evidence="3">The sequence shown here is derived from an EMBL/GenBank/DDBJ whole genome shotgun (WGS) entry which is preliminary data.</text>
</comment>
<evidence type="ECO:0000259" key="2">
    <source>
        <dbReference type="PROSITE" id="PS50213"/>
    </source>
</evidence>
<dbReference type="InterPro" id="IPR036378">
    <property type="entry name" value="FAS1_dom_sf"/>
</dbReference>
<reference evidence="3 4" key="1">
    <citation type="submission" date="2019-12" db="EMBL/GenBank/DDBJ databases">
        <title>Whole genome sequencing of endophytic Actinobacterium Micromonospora sp. MPMI6T.</title>
        <authorList>
            <person name="Evv R."/>
            <person name="Podile A.R."/>
        </authorList>
    </citation>
    <scope>NUCLEOTIDE SEQUENCE [LARGE SCALE GENOMIC DNA]</scope>
    <source>
        <strain evidence="3 4">MPMI6</strain>
    </source>
</reference>
<proteinExistence type="predicted"/>
<accession>A0ABS3VZ52</accession>
<dbReference type="Pfam" id="PF02469">
    <property type="entry name" value="Fasciclin"/>
    <property type="match status" value="1"/>
</dbReference>
<dbReference type="Gene3D" id="2.30.180.10">
    <property type="entry name" value="FAS1 domain"/>
    <property type="match status" value="1"/>
</dbReference>